<comment type="catalytic activity">
    <reaction evidence="12">
        <text>L-threonyl-[protein] + ATP = O-phospho-L-threonyl-[protein] + ADP + H(+)</text>
        <dbReference type="Rhea" id="RHEA:46608"/>
        <dbReference type="Rhea" id="RHEA-COMP:11060"/>
        <dbReference type="Rhea" id="RHEA-COMP:11605"/>
        <dbReference type="ChEBI" id="CHEBI:15378"/>
        <dbReference type="ChEBI" id="CHEBI:30013"/>
        <dbReference type="ChEBI" id="CHEBI:30616"/>
        <dbReference type="ChEBI" id="CHEBI:61977"/>
        <dbReference type="ChEBI" id="CHEBI:456216"/>
        <dbReference type="EC" id="2.7.11.1"/>
    </reaction>
</comment>
<protein>
    <recommendedName>
        <fullName evidence="2">non-specific serine/threonine protein kinase</fullName>
        <ecNumber evidence="2">2.7.11.1</ecNumber>
    </recommendedName>
</protein>
<dbReference type="GO" id="GO:0000045">
    <property type="term" value="P:autophagosome assembly"/>
    <property type="evidence" value="ECO:0007669"/>
    <property type="project" value="TreeGrafter"/>
</dbReference>
<dbReference type="GO" id="GO:0016020">
    <property type="term" value="C:membrane"/>
    <property type="evidence" value="ECO:0007669"/>
    <property type="project" value="TreeGrafter"/>
</dbReference>
<dbReference type="InterPro" id="IPR017441">
    <property type="entry name" value="Protein_kinase_ATP_BS"/>
</dbReference>
<evidence type="ECO:0000256" key="12">
    <source>
        <dbReference type="ARBA" id="ARBA00047899"/>
    </source>
</evidence>
<comment type="catalytic activity">
    <reaction evidence="13">
        <text>L-seryl-[protein] + ATP = O-phospho-L-seryl-[protein] + ADP + H(+)</text>
        <dbReference type="Rhea" id="RHEA:17989"/>
        <dbReference type="Rhea" id="RHEA-COMP:9863"/>
        <dbReference type="Rhea" id="RHEA-COMP:11604"/>
        <dbReference type="ChEBI" id="CHEBI:15378"/>
        <dbReference type="ChEBI" id="CHEBI:29999"/>
        <dbReference type="ChEBI" id="CHEBI:30616"/>
        <dbReference type="ChEBI" id="CHEBI:83421"/>
        <dbReference type="ChEBI" id="CHEBI:456216"/>
        <dbReference type="EC" id="2.7.11.1"/>
    </reaction>
</comment>
<dbReference type="GO" id="GO:0004674">
    <property type="term" value="F:protein serine/threonine kinase activity"/>
    <property type="evidence" value="ECO:0007669"/>
    <property type="project" value="UniProtKB-KW"/>
</dbReference>
<keyword evidence="4" id="KW-0808">Transferase</keyword>
<keyword evidence="3" id="KW-0723">Serine/threonine-protein kinase</keyword>
<evidence type="ECO:0000256" key="3">
    <source>
        <dbReference type="ARBA" id="ARBA00022527"/>
    </source>
</evidence>
<dbReference type="PROSITE" id="PS50011">
    <property type="entry name" value="PROTEIN_KINASE_DOM"/>
    <property type="match status" value="1"/>
</dbReference>
<keyword evidence="17" id="KW-1185">Reference proteome</keyword>
<dbReference type="FunFam" id="3.30.200.20:FF:000315">
    <property type="entry name" value="Calcium-dependent protein kinase 3"/>
    <property type="match status" value="1"/>
</dbReference>
<keyword evidence="5" id="KW-0479">Metal-binding</keyword>
<dbReference type="SMART" id="SM00220">
    <property type="entry name" value="S_TKc"/>
    <property type="match status" value="1"/>
</dbReference>
<accession>A0A8S1KPZ9</accession>
<dbReference type="PROSITE" id="PS00107">
    <property type="entry name" value="PROTEIN_KINASE_ATP"/>
    <property type="match status" value="1"/>
</dbReference>
<evidence type="ECO:0000259" key="15">
    <source>
        <dbReference type="PROSITE" id="PS50011"/>
    </source>
</evidence>
<organism evidence="16 17">
    <name type="scientific">Paramecium primaurelia</name>
    <dbReference type="NCBI Taxonomy" id="5886"/>
    <lineage>
        <taxon>Eukaryota</taxon>
        <taxon>Sar</taxon>
        <taxon>Alveolata</taxon>
        <taxon>Ciliophora</taxon>
        <taxon>Intramacronucleata</taxon>
        <taxon>Oligohymenophorea</taxon>
        <taxon>Peniculida</taxon>
        <taxon>Parameciidae</taxon>
        <taxon>Paramecium</taxon>
    </lineage>
</organism>
<reference evidence="16" key="1">
    <citation type="submission" date="2021-01" db="EMBL/GenBank/DDBJ databases">
        <authorList>
            <consortium name="Genoscope - CEA"/>
            <person name="William W."/>
        </authorList>
    </citation>
    <scope>NUCLEOTIDE SEQUENCE</scope>
</reference>
<keyword evidence="10 14" id="KW-0067">ATP-binding</keyword>
<evidence type="ECO:0000256" key="11">
    <source>
        <dbReference type="ARBA" id="ARBA00024334"/>
    </source>
</evidence>
<dbReference type="GO" id="GO:0005524">
    <property type="term" value="F:ATP binding"/>
    <property type="evidence" value="ECO:0007669"/>
    <property type="project" value="UniProtKB-UniRule"/>
</dbReference>
<dbReference type="GO" id="GO:0005829">
    <property type="term" value="C:cytosol"/>
    <property type="evidence" value="ECO:0007669"/>
    <property type="project" value="TreeGrafter"/>
</dbReference>
<keyword evidence="6" id="KW-0677">Repeat</keyword>
<evidence type="ECO:0000256" key="8">
    <source>
        <dbReference type="ARBA" id="ARBA00022777"/>
    </source>
</evidence>
<evidence type="ECO:0000256" key="4">
    <source>
        <dbReference type="ARBA" id="ARBA00022679"/>
    </source>
</evidence>
<feature type="domain" description="Protein kinase" evidence="15">
    <location>
        <begin position="17"/>
        <end position="283"/>
    </location>
</feature>
<evidence type="ECO:0000256" key="13">
    <source>
        <dbReference type="ARBA" id="ARBA00048679"/>
    </source>
</evidence>
<dbReference type="OMA" id="NQISNCQ"/>
<dbReference type="InterPro" id="IPR000719">
    <property type="entry name" value="Prot_kinase_dom"/>
</dbReference>
<evidence type="ECO:0000256" key="6">
    <source>
        <dbReference type="ARBA" id="ARBA00022737"/>
    </source>
</evidence>
<comment type="similarity">
    <text evidence="11">Belongs to the protein kinase superfamily. Ser/Thr protein kinase family. CDPK subfamily.</text>
</comment>
<evidence type="ECO:0000256" key="10">
    <source>
        <dbReference type="ARBA" id="ARBA00022840"/>
    </source>
</evidence>
<evidence type="ECO:0000256" key="14">
    <source>
        <dbReference type="PROSITE-ProRule" id="PRU10141"/>
    </source>
</evidence>
<evidence type="ECO:0000256" key="7">
    <source>
        <dbReference type="ARBA" id="ARBA00022741"/>
    </source>
</evidence>
<keyword evidence="7 14" id="KW-0547">Nucleotide-binding</keyword>
<dbReference type="AlphaFoldDB" id="A0A8S1KPZ9"/>
<dbReference type="PANTHER" id="PTHR24348:SF22">
    <property type="entry name" value="NON-SPECIFIC SERINE_THREONINE PROTEIN KINASE"/>
    <property type="match status" value="1"/>
</dbReference>
<dbReference type="InterPro" id="IPR045269">
    <property type="entry name" value="Atg1-like"/>
</dbReference>
<keyword evidence="8" id="KW-0418">Kinase</keyword>
<comment type="caution">
    <text evidence="16">The sequence shown here is derived from an EMBL/GenBank/DDBJ whole genome shotgun (WGS) entry which is preliminary data.</text>
</comment>
<dbReference type="EMBL" id="CAJJDM010000025">
    <property type="protein sequence ID" value="CAD8057500.1"/>
    <property type="molecule type" value="Genomic_DNA"/>
</dbReference>
<evidence type="ECO:0000313" key="16">
    <source>
        <dbReference type="EMBL" id="CAD8057500.1"/>
    </source>
</evidence>
<dbReference type="GO" id="GO:0005776">
    <property type="term" value="C:autophagosome"/>
    <property type="evidence" value="ECO:0007669"/>
    <property type="project" value="TreeGrafter"/>
</dbReference>
<keyword evidence="9" id="KW-0106">Calcium</keyword>
<dbReference type="GO" id="GO:0046872">
    <property type="term" value="F:metal ion binding"/>
    <property type="evidence" value="ECO:0007669"/>
    <property type="project" value="UniProtKB-KW"/>
</dbReference>
<comment type="cofactor">
    <cofactor evidence="1">
        <name>Mg(2+)</name>
        <dbReference type="ChEBI" id="CHEBI:18420"/>
    </cofactor>
</comment>
<dbReference type="PANTHER" id="PTHR24348">
    <property type="entry name" value="SERINE/THREONINE-PROTEIN KINASE UNC-51-RELATED"/>
    <property type="match status" value="1"/>
</dbReference>
<evidence type="ECO:0000256" key="1">
    <source>
        <dbReference type="ARBA" id="ARBA00001946"/>
    </source>
</evidence>
<evidence type="ECO:0000256" key="9">
    <source>
        <dbReference type="ARBA" id="ARBA00022837"/>
    </source>
</evidence>
<dbReference type="Proteomes" id="UP000688137">
    <property type="component" value="Unassembled WGS sequence"/>
</dbReference>
<gene>
    <name evidence="16" type="ORF">PPRIM_AZ9-3.1.T0260075</name>
</gene>
<dbReference type="GO" id="GO:0000407">
    <property type="term" value="C:phagophore assembly site"/>
    <property type="evidence" value="ECO:0007669"/>
    <property type="project" value="TreeGrafter"/>
</dbReference>
<feature type="binding site" evidence="14">
    <location>
        <position position="46"/>
    </location>
    <ligand>
        <name>ATP</name>
        <dbReference type="ChEBI" id="CHEBI:30616"/>
    </ligand>
</feature>
<evidence type="ECO:0000256" key="5">
    <source>
        <dbReference type="ARBA" id="ARBA00022723"/>
    </source>
</evidence>
<dbReference type="Pfam" id="PF00069">
    <property type="entry name" value="Pkinase"/>
    <property type="match status" value="1"/>
</dbReference>
<proteinExistence type="inferred from homology"/>
<dbReference type="EC" id="2.7.11.1" evidence="2"/>
<sequence length="689" mass="80571">MIETKQKMQKIVQKYSYFLNDILGEGYSSSVYKGINIQTNQVVAIKVINFSTLTTPISQTLLKNEITILKQLDHENLMKVYEIFETKNNTYIICEYCNDGDLANILEKTTFTQIEIINVFLQIAKGVKALHQQKIIHRDIKPANILRSNGIYKLSDFGFAIVENDFESIIKRFSVGTPVYMAPETVQSNFYSEKSDIWSLGVVLYLMVYKEIPFNLKKDGDLYSKQQQIHKKIMNDKTLLKKIQNILIGMLEIDPQKRISIDGILSMLQYSKQLKCSNSHKNIPFKVLRRSSGYDQILQDGCDQDKFENSQKILKTLPDELDNINEEIETIQFHNSHQYHHILELNNIQQNQLFNNENQQLKFESSPLQIKDKTKKQIQINIPKNQSTNFKKLNPNFNQLPYENSDTPQHSNPNSTNDTIKNNQISNCQPQNQMNSNSPLIAPQITETLTSRNQRVSPIHINQSLRNLIVSPLRKKIGPTTYSMTDFKNFQIKPNELLLKKNDFIQQRAKTDLSINKLSSDQDKKKQDKEKVKLKSMIESLTATIRPTYKFLLFLNQTLKKFQSINTEEKQKCYFLLRKLQAVKAYAIKNQCPSQIQEELQCWIDSFQQYFEKVSPLLYNHHDRKFIQYLNTNLEQFTKGFSQQINSYIQEVNQQLLSKELLIIQEVINENLKQFNDPILFARRWENEQ</sequence>
<evidence type="ECO:0000313" key="17">
    <source>
        <dbReference type="Proteomes" id="UP000688137"/>
    </source>
</evidence>
<evidence type="ECO:0000256" key="2">
    <source>
        <dbReference type="ARBA" id="ARBA00012513"/>
    </source>
</evidence>
<name>A0A8S1KPZ9_PARPR</name>
<dbReference type="FunFam" id="1.10.510.10:FF:000771">
    <property type="entry name" value="Uncharacterized protein"/>
    <property type="match status" value="1"/>
</dbReference>
<dbReference type="GO" id="GO:0010506">
    <property type="term" value="P:regulation of autophagy"/>
    <property type="evidence" value="ECO:0007669"/>
    <property type="project" value="InterPro"/>
</dbReference>